<gene>
    <name evidence="2" type="ORF">ABG79_02158</name>
</gene>
<dbReference type="STRING" id="908809.ABG79_02158"/>
<proteinExistence type="predicted"/>
<keyword evidence="1" id="KW-0175">Coiled coil</keyword>
<dbReference type="AlphaFoldDB" id="A0A0R3JSR7"/>
<keyword evidence="3" id="KW-1185">Reference proteome</keyword>
<name>A0A0R3JSR7_CALMK</name>
<dbReference type="Proteomes" id="UP000052015">
    <property type="component" value="Unassembled WGS sequence"/>
</dbReference>
<organism evidence="2 3">
    <name type="scientific">Caloramator mitchellensis</name>
    <dbReference type="NCBI Taxonomy" id="908809"/>
    <lineage>
        <taxon>Bacteria</taxon>
        <taxon>Bacillati</taxon>
        <taxon>Bacillota</taxon>
        <taxon>Clostridia</taxon>
        <taxon>Eubacteriales</taxon>
        <taxon>Clostridiaceae</taxon>
        <taxon>Caloramator</taxon>
    </lineage>
</organism>
<reference evidence="2 3" key="1">
    <citation type="submission" date="2015-09" db="EMBL/GenBank/DDBJ databases">
        <title>Draft genome sequence of a Caloramator mitchellensis, a moderate thermophile from the Great Artesian Basin of Australia.</title>
        <authorList>
            <person name="Patel B.K."/>
        </authorList>
    </citation>
    <scope>NUCLEOTIDE SEQUENCE [LARGE SCALE GENOMIC DNA]</scope>
    <source>
        <strain evidence="2 3">VF08</strain>
    </source>
</reference>
<dbReference type="OrthoDB" id="9812611at2"/>
<protein>
    <submittedName>
        <fullName evidence="2">Phage regulatory protein Rha</fullName>
    </submittedName>
</protein>
<evidence type="ECO:0000313" key="3">
    <source>
        <dbReference type="Proteomes" id="UP000052015"/>
    </source>
</evidence>
<dbReference type="InterPro" id="IPR014054">
    <property type="entry name" value="Phage_regulatory_Rha"/>
</dbReference>
<dbReference type="Pfam" id="PF09669">
    <property type="entry name" value="Phage_pRha"/>
    <property type="match status" value="1"/>
</dbReference>
<evidence type="ECO:0000313" key="2">
    <source>
        <dbReference type="EMBL" id="KRQ86026.1"/>
    </source>
</evidence>
<evidence type="ECO:0000256" key="1">
    <source>
        <dbReference type="SAM" id="Coils"/>
    </source>
</evidence>
<sequence length="263" mass="30724">MKDLINVRNNHGVLVVSSREVAENFEKNHRDILETIRGLTEQMGGAEFSAGYFIESKYQHEQNKQWYPEYLLTRDGFSLLVMGFTGQRALEWKLKYIEAFNKMEEQLKNQVDVRQLSPHLQMFNQLFQALATSELEQKRLREEIKETKEQVITIKDVIAINPKDDWRKKTNLILNKIGGQLGDYKRPKNEAYLELEKRAGCNLEKLLENAIKRAETSGAPKKVINELNYLDVIDNNKRLREIYIAIVKEMAIKYGVKMNKEAM</sequence>
<dbReference type="NCBIfam" id="TIGR02681">
    <property type="entry name" value="phage_pRha"/>
    <property type="match status" value="1"/>
</dbReference>
<dbReference type="EMBL" id="LKHP01000017">
    <property type="protein sequence ID" value="KRQ86026.1"/>
    <property type="molecule type" value="Genomic_DNA"/>
</dbReference>
<accession>A0A0R3JSR7</accession>
<comment type="caution">
    <text evidence="2">The sequence shown here is derived from an EMBL/GenBank/DDBJ whole genome shotgun (WGS) entry which is preliminary data.</text>
</comment>
<feature type="coiled-coil region" evidence="1">
    <location>
        <begin position="130"/>
        <end position="157"/>
    </location>
</feature>
<dbReference type="PATRIC" id="fig|908809.3.peg.2144"/>
<dbReference type="RefSeq" id="WP_057979451.1">
    <property type="nucleotide sequence ID" value="NZ_LKHP01000017.1"/>
</dbReference>